<dbReference type="InterPro" id="IPR005135">
    <property type="entry name" value="Endo/exonuclease/phosphatase"/>
</dbReference>
<organism evidence="3 4">
    <name type="scientific">Tribonema minus</name>
    <dbReference type="NCBI Taxonomy" id="303371"/>
    <lineage>
        <taxon>Eukaryota</taxon>
        <taxon>Sar</taxon>
        <taxon>Stramenopiles</taxon>
        <taxon>Ochrophyta</taxon>
        <taxon>PX clade</taxon>
        <taxon>Xanthophyceae</taxon>
        <taxon>Tribonematales</taxon>
        <taxon>Tribonemataceae</taxon>
        <taxon>Tribonema</taxon>
    </lineage>
</organism>
<evidence type="ECO:0000313" key="3">
    <source>
        <dbReference type="EMBL" id="KAG5174943.1"/>
    </source>
</evidence>
<keyword evidence="3" id="KW-0378">Hydrolase</keyword>
<keyword evidence="3" id="KW-0269">Exonuclease</keyword>
<dbReference type="Gene3D" id="3.60.10.10">
    <property type="entry name" value="Endonuclease/exonuclease/phosphatase"/>
    <property type="match status" value="1"/>
</dbReference>
<feature type="domain" description="Endonuclease/exonuclease/phosphatase" evidence="2">
    <location>
        <begin position="129"/>
        <end position="427"/>
    </location>
</feature>
<dbReference type="GO" id="GO:0004519">
    <property type="term" value="F:endonuclease activity"/>
    <property type="evidence" value="ECO:0007669"/>
    <property type="project" value="UniProtKB-KW"/>
</dbReference>
<evidence type="ECO:0000256" key="1">
    <source>
        <dbReference type="SAM" id="MobiDB-lite"/>
    </source>
</evidence>
<dbReference type="AlphaFoldDB" id="A0A835YI94"/>
<dbReference type="Pfam" id="PF03372">
    <property type="entry name" value="Exo_endo_phos"/>
    <property type="match status" value="1"/>
</dbReference>
<sequence length="451" mass="48576">MPSADSEEGPREGSDEESQEQQRDPLLDNHHLDDIDWQAVLSSPARVLGLVAALCALLLLGDAGTASKIWSAVLPQYNGGLYCPHAPLWGQDRRPDPGRLRIVALNAEYLMFDASEGCKQQWHGCPWSTAAAAHRHLLNVAIALARLNADVISLSEVRSCDELRTLASLLGSDYAPYMVQGSDTYTHQNMGLLSRVDPVTDLWRSDARATWPLPSSACGPESDGAAGTQGVSKHYVAELQLGEHKVALVGAHFLAGTRGADARSRSRCAQREAQAAVIRGTVTGLASHGAHVVVLGDFNDFDRFVPDSTSNAPHSQALHLMQTGDVSVNPYDALPRLQRSAPGWPCSELVLQSVMGKVDFSRRHSVWSDLNKDCVISGGAELSLVDHVLVTEGLVGAVAAADIPLFYGPVQGGQKMCKDDPSYVSDHWPVVVDFDLAKLPTPSTRTLCRVD</sequence>
<gene>
    <name evidence="3" type="ORF">JKP88DRAFT_173004</name>
</gene>
<keyword evidence="3" id="KW-0255">Endonuclease</keyword>
<dbReference type="SUPFAM" id="SSF56219">
    <property type="entry name" value="DNase I-like"/>
    <property type="match status" value="1"/>
</dbReference>
<comment type="caution">
    <text evidence="3">The sequence shown here is derived from an EMBL/GenBank/DDBJ whole genome shotgun (WGS) entry which is preliminary data.</text>
</comment>
<feature type="region of interest" description="Disordered" evidence="1">
    <location>
        <begin position="1"/>
        <end position="23"/>
    </location>
</feature>
<dbReference type="Proteomes" id="UP000664859">
    <property type="component" value="Unassembled WGS sequence"/>
</dbReference>
<evidence type="ECO:0000313" key="4">
    <source>
        <dbReference type="Proteomes" id="UP000664859"/>
    </source>
</evidence>
<keyword evidence="4" id="KW-1185">Reference proteome</keyword>
<keyword evidence="3" id="KW-0540">Nuclease</keyword>
<dbReference type="InterPro" id="IPR036691">
    <property type="entry name" value="Endo/exonu/phosph_ase_sf"/>
</dbReference>
<dbReference type="EMBL" id="JAFCMP010000557">
    <property type="protein sequence ID" value="KAG5174943.1"/>
    <property type="molecule type" value="Genomic_DNA"/>
</dbReference>
<accession>A0A835YI94</accession>
<protein>
    <submittedName>
        <fullName evidence="3">Endonuclease/exonuclease/phosphatase</fullName>
    </submittedName>
</protein>
<evidence type="ECO:0000259" key="2">
    <source>
        <dbReference type="Pfam" id="PF03372"/>
    </source>
</evidence>
<reference evidence="3" key="1">
    <citation type="submission" date="2021-02" db="EMBL/GenBank/DDBJ databases">
        <title>First Annotated Genome of the Yellow-green Alga Tribonema minus.</title>
        <authorList>
            <person name="Mahan K.M."/>
        </authorList>
    </citation>
    <scope>NUCLEOTIDE SEQUENCE</scope>
    <source>
        <strain evidence="3">UTEX B ZZ1240</strain>
    </source>
</reference>
<dbReference type="OrthoDB" id="2093442at2759"/>
<proteinExistence type="predicted"/>
<name>A0A835YI94_9STRA</name>
<dbReference type="GO" id="GO:0004527">
    <property type="term" value="F:exonuclease activity"/>
    <property type="evidence" value="ECO:0007669"/>
    <property type="project" value="UniProtKB-KW"/>
</dbReference>